<organism evidence="1">
    <name type="scientific">uncultured Caudovirales phage</name>
    <dbReference type="NCBI Taxonomy" id="2100421"/>
    <lineage>
        <taxon>Viruses</taxon>
        <taxon>Duplodnaviria</taxon>
        <taxon>Heunggongvirae</taxon>
        <taxon>Uroviricota</taxon>
        <taxon>Caudoviricetes</taxon>
        <taxon>Peduoviridae</taxon>
        <taxon>Maltschvirus</taxon>
        <taxon>Maltschvirus maltsch</taxon>
    </lineage>
</organism>
<reference evidence="1" key="1">
    <citation type="submission" date="2020-05" db="EMBL/GenBank/DDBJ databases">
        <authorList>
            <person name="Chiriac C."/>
            <person name="Salcher M."/>
            <person name="Ghai R."/>
            <person name="Kavagutti S V."/>
        </authorList>
    </citation>
    <scope>NUCLEOTIDE SEQUENCE</scope>
</reference>
<dbReference type="EMBL" id="LR798271">
    <property type="protein sequence ID" value="CAB5219253.1"/>
    <property type="molecule type" value="Genomic_DNA"/>
</dbReference>
<sequence>MIRARGKSFSKWGTIRRGYREMFSDILKGGDPDNYNKKLATRDYDA</sequence>
<evidence type="ECO:0000313" key="1">
    <source>
        <dbReference type="EMBL" id="CAB5219253.1"/>
    </source>
</evidence>
<protein>
    <submittedName>
        <fullName evidence="1">Uncharacterized protein</fullName>
    </submittedName>
</protein>
<accession>A0A6J7WVL8</accession>
<name>A0A6J7WVL8_9CAUD</name>
<gene>
    <name evidence="1" type="ORF">UFOVP229_47</name>
</gene>
<proteinExistence type="predicted"/>